<organism evidence="2 3">
    <name type="scientific">Rhizopogon vinicolor AM-OR11-026</name>
    <dbReference type="NCBI Taxonomy" id="1314800"/>
    <lineage>
        <taxon>Eukaryota</taxon>
        <taxon>Fungi</taxon>
        <taxon>Dikarya</taxon>
        <taxon>Basidiomycota</taxon>
        <taxon>Agaricomycotina</taxon>
        <taxon>Agaricomycetes</taxon>
        <taxon>Agaricomycetidae</taxon>
        <taxon>Boletales</taxon>
        <taxon>Suillineae</taxon>
        <taxon>Rhizopogonaceae</taxon>
        <taxon>Rhizopogon</taxon>
    </lineage>
</organism>
<reference evidence="2 3" key="1">
    <citation type="submission" date="2016-06" db="EMBL/GenBank/DDBJ databases">
        <title>Comparative genomics of the ectomycorrhizal sister species Rhizopogon vinicolor and Rhizopogon vesiculosus (Basidiomycota: Boletales) reveals a divergence of the mating type B locus.</title>
        <authorList>
            <consortium name="DOE Joint Genome Institute"/>
            <person name="Mujic A.B."/>
            <person name="Kuo A."/>
            <person name="Tritt A."/>
            <person name="Lipzen A."/>
            <person name="Chen C."/>
            <person name="Johnson J."/>
            <person name="Sharma A."/>
            <person name="Barry K."/>
            <person name="Grigoriev I.V."/>
            <person name="Spatafora J.W."/>
        </authorList>
    </citation>
    <scope>NUCLEOTIDE SEQUENCE [LARGE SCALE GENOMIC DNA]</scope>
    <source>
        <strain evidence="2 3">AM-OR11-026</strain>
    </source>
</reference>
<dbReference type="InterPro" id="IPR013087">
    <property type="entry name" value="Znf_C2H2_type"/>
</dbReference>
<evidence type="ECO:0000313" key="3">
    <source>
        <dbReference type="Proteomes" id="UP000092154"/>
    </source>
</evidence>
<dbReference type="EMBL" id="KV450174">
    <property type="protein sequence ID" value="OAX30624.1"/>
    <property type="molecule type" value="Genomic_DNA"/>
</dbReference>
<keyword evidence="3" id="KW-1185">Reference proteome</keyword>
<accession>A0A1B7MDF7</accession>
<dbReference type="Proteomes" id="UP000092154">
    <property type="component" value="Unassembled WGS sequence"/>
</dbReference>
<dbReference type="STRING" id="1314800.A0A1B7MDF7"/>
<dbReference type="PROSITE" id="PS00028">
    <property type="entry name" value="ZINC_FINGER_C2H2_1"/>
    <property type="match status" value="1"/>
</dbReference>
<evidence type="ECO:0000313" key="2">
    <source>
        <dbReference type="EMBL" id="OAX30624.1"/>
    </source>
</evidence>
<gene>
    <name evidence="2" type="ORF">K503DRAFT_788336</name>
</gene>
<dbReference type="InParanoid" id="A0A1B7MDF7"/>
<protein>
    <recommendedName>
        <fullName evidence="1">C2H2-type domain-containing protein</fullName>
    </recommendedName>
</protein>
<dbReference type="OrthoDB" id="2684794at2759"/>
<sequence>MVPSISRLVCGFPACNQVFKNKSGLTKHTHTKHLISPQAHQRLASQTVLGPGCIPPRAQSLTTASENRSIDGDFNVENEVHDQENRDVAPEEGTWVDMGYLFHVFHPHLTGLKCDVNGTFIDQNAQPLPRTDAPSTDWTPYKNRVEFETAEFLFTRNQMSAKQIDTLLDLWAATLLKHDDAPPFVNHKDMYATIDATPLGDIPWKSVSMRYNIRKKPLAV</sequence>
<feature type="domain" description="C2H2-type" evidence="1">
    <location>
        <begin position="10"/>
        <end position="33"/>
    </location>
</feature>
<evidence type="ECO:0000259" key="1">
    <source>
        <dbReference type="PROSITE" id="PS00028"/>
    </source>
</evidence>
<proteinExistence type="predicted"/>
<dbReference type="AlphaFoldDB" id="A0A1B7MDF7"/>
<name>A0A1B7MDF7_9AGAM</name>